<name>A0AA41R1F7_9BACT</name>
<evidence type="ECO:0000256" key="11">
    <source>
        <dbReference type="HAMAP-Rule" id="MF_01209"/>
    </source>
</evidence>
<comment type="pathway">
    <text evidence="1 11">Pyrimidine metabolism; UMP biosynthesis via de novo pathway; (S)-dihydroorotate from bicarbonate: step 1/3.</text>
</comment>
<dbReference type="Proteomes" id="UP001165427">
    <property type="component" value="Unassembled WGS sequence"/>
</dbReference>
<feature type="active site" description="Nucleophile" evidence="11">
    <location>
        <position position="271"/>
    </location>
</feature>
<dbReference type="GO" id="GO:0004088">
    <property type="term" value="F:carbamoyl-phosphate synthase (glutamine-hydrolyzing) activity"/>
    <property type="evidence" value="ECO:0007669"/>
    <property type="project" value="UniProtKB-UniRule"/>
</dbReference>
<feature type="domain" description="Carbamoyl-phosphate synthase small subunit N-terminal" evidence="12">
    <location>
        <begin position="2"/>
        <end position="132"/>
    </location>
</feature>
<comment type="function">
    <text evidence="11">Small subunit of the glutamine-dependent carbamoyl phosphate synthetase (CPSase). CPSase catalyzes the formation of carbamoyl phosphate from the ammonia moiety of glutamine, carbonate, and phosphate donated by ATP, constituting the first step of 2 biosynthetic pathways, one leading to arginine and/or urea and the other to pyrimidine nucleotides. The small subunit (glutamine amidotransferase) binds and cleaves glutamine to supply the large subunit with the substrate ammonia.</text>
</comment>
<evidence type="ECO:0000256" key="3">
    <source>
        <dbReference type="ARBA" id="ARBA00007800"/>
    </source>
</evidence>
<keyword evidence="5 11" id="KW-0547">Nucleotide-binding</keyword>
<dbReference type="InterPro" id="IPR035686">
    <property type="entry name" value="CPSase_GATase1"/>
</dbReference>
<keyword evidence="6 11" id="KW-0067">ATP-binding</keyword>
<evidence type="ECO:0000256" key="2">
    <source>
        <dbReference type="ARBA" id="ARBA00005077"/>
    </source>
</evidence>
<dbReference type="EC" id="6.3.5.5" evidence="11"/>
<feature type="binding site" evidence="11">
    <location>
        <position position="316"/>
    </location>
    <ligand>
        <name>L-glutamine</name>
        <dbReference type="ChEBI" id="CHEBI:58359"/>
    </ligand>
</feature>
<feature type="binding site" evidence="11">
    <location>
        <position position="315"/>
    </location>
    <ligand>
        <name>L-glutamine</name>
        <dbReference type="ChEBI" id="CHEBI:58359"/>
    </ligand>
</feature>
<dbReference type="Pfam" id="PF00117">
    <property type="entry name" value="GATase"/>
    <property type="match status" value="1"/>
</dbReference>
<keyword evidence="4 11" id="KW-0436">Ligase</keyword>
<dbReference type="PANTHER" id="PTHR43418">
    <property type="entry name" value="MULTIFUNCTIONAL TRYPTOPHAN BIOSYNTHESIS PROTEIN-RELATED"/>
    <property type="match status" value="1"/>
</dbReference>
<gene>
    <name evidence="11 13" type="primary">carA</name>
    <name evidence="13" type="ORF">MRX98_00630</name>
</gene>
<organism evidence="13 14">
    <name type="scientific">Desulfatitalea alkaliphila</name>
    <dbReference type="NCBI Taxonomy" id="2929485"/>
    <lineage>
        <taxon>Bacteria</taxon>
        <taxon>Pseudomonadati</taxon>
        <taxon>Thermodesulfobacteriota</taxon>
        <taxon>Desulfobacteria</taxon>
        <taxon>Desulfobacterales</taxon>
        <taxon>Desulfosarcinaceae</taxon>
        <taxon>Desulfatitalea</taxon>
    </lineage>
</organism>
<dbReference type="Gene3D" id="3.50.30.20">
    <property type="entry name" value="Carbamoyl-phosphate synthase small subunit, N-terminal domain"/>
    <property type="match status" value="1"/>
</dbReference>
<dbReference type="SUPFAM" id="SSF52021">
    <property type="entry name" value="Carbamoyl phosphate synthetase, small subunit N-terminal domain"/>
    <property type="match status" value="1"/>
</dbReference>
<feature type="binding site" evidence="11">
    <location>
        <position position="313"/>
    </location>
    <ligand>
        <name>L-glutamine</name>
        <dbReference type="ChEBI" id="CHEBI:58359"/>
    </ligand>
</feature>
<dbReference type="FunFam" id="3.50.30.20:FF:000001">
    <property type="entry name" value="Carbamoyl-phosphate synthase small chain"/>
    <property type="match status" value="1"/>
</dbReference>
<feature type="binding site" evidence="11">
    <location>
        <position position="275"/>
    </location>
    <ligand>
        <name>L-glutamine</name>
        <dbReference type="ChEBI" id="CHEBI:58359"/>
    </ligand>
</feature>
<keyword evidence="14" id="KW-1185">Reference proteome</keyword>
<comment type="caution">
    <text evidence="13">The sequence shown here is derived from an EMBL/GenBank/DDBJ whole genome shotgun (WGS) entry which is preliminary data.</text>
</comment>
<dbReference type="SUPFAM" id="SSF52317">
    <property type="entry name" value="Class I glutamine amidotransferase-like"/>
    <property type="match status" value="1"/>
</dbReference>
<keyword evidence="11" id="KW-0055">Arginine biosynthesis</keyword>
<sequence>MTKALLVLEDGRTFACRSFTGPGEVGGEVVFNTSMSGYQEVLTDPSYSGQMVTMTYPLIGNYGVNPEDVESDRVRVAAFIIREYQPNYSNYRATESLADYLARGNVMGVEGLDTRALTRHIRNGGALRGVISTATVDPDALVAKARRVPSMAGLDLARTVTGDTPYHWVDERPLPIDAARTALDQSIWRGTAVQKRVVAIDFGIKYNILRCLAQRRMQIVVVPAFTDADTIRAMDPDGIFLSNGPGDPEPVDYGIRTARELLGFRPMFGICLGHQILGLALGAKSFKLKFGHRGANHPVKDLRTGRVEITSQNHGFAVDTDTLDPSAVEITHINLNDNTLEGFRHRQMPLMAIQYHPEAAPGPHDARYLFDEFGEMIETF</sequence>
<dbReference type="PROSITE" id="PS51273">
    <property type="entry name" value="GATASE_TYPE_1"/>
    <property type="match status" value="1"/>
</dbReference>
<dbReference type="InterPro" id="IPR002474">
    <property type="entry name" value="CarbamoylP_synth_ssu_N"/>
</dbReference>
<dbReference type="RefSeq" id="WP_246902122.1">
    <property type="nucleotide sequence ID" value="NZ_JALJRB010000001.1"/>
</dbReference>
<comment type="pathway">
    <text evidence="2 11">Amino-acid biosynthesis; L-arginine biosynthesis; carbamoyl phosphate from bicarbonate: step 1/1.</text>
</comment>
<dbReference type="PRINTS" id="PR00097">
    <property type="entry name" value="ANTSNTHASEII"/>
</dbReference>
<proteinExistence type="inferred from homology"/>
<dbReference type="SMART" id="SM01097">
    <property type="entry name" value="CPSase_sm_chain"/>
    <property type="match status" value="1"/>
</dbReference>
<feature type="binding site" evidence="11">
    <location>
        <position position="272"/>
    </location>
    <ligand>
        <name>L-glutamine</name>
        <dbReference type="ChEBI" id="CHEBI:58359"/>
    </ligand>
</feature>
<dbReference type="GO" id="GO:0006541">
    <property type="term" value="P:glutamine metabolic process"/>
    <property type="evidence" value="ECO:0007669"/>
    <property type="project" value="InterPro"/>
</dbReference>
<evidence type="ECO:0000259" key="12">
    <source>
        <dbReference type="SMART" id="SM01097"/>
    </source>
</evidence>
<evidence type="ECO:0000256" key="9">
    <source>
        <dbReference type="ARBA" id="ARBA00048816"/>
    </source>
</evidence>
<dbReference type="PRINTS" id="PR00096">
    <property type="entry name" value="GATASE"/>
</dbReference>
<keyword evidence="7 11" id="KW-0315">Glutamine amidotransferase</keyword>
<evidence type="ECO:0000256" key="1">
    <source>
        <dbReference type="ARBA" id="ARBA00004812"/>
    </source>
</evidence>
<dbReference type="Gene3D" id="3.40.50.880">
    <property type="match status" value="1"/>
</dbReference>
<dbReference type="InterPro" id="IPR017926">
    <property type="entry name" value="GATASE"/>
</dbReference>
<comment type="catalytic activity">
    <reaction evidence="9 11">
        <text>hydrogencarbonate + L-glutamine + 2 ATP + H2O = carbamoyl phosphate + L-glutamate + 2 ADP + phosphate + 2 H(+)</text>
        <dbReference type="Rhea" id="RHEA:18633"/>
        <dbReference type="ChEBI" id="CHEBI:15377"/>
        <dbReference type="ChEBI" id="CHEBI:15378"/>
        <dbReference type="ChEBI" id="CHEBI:17544"/>
        <dbReference type="ChEBI" id="CHEBI:29985"/>
        <dbReference type="ChEBI" id="CHEBI:30616"/>
        <dbReference type="ChEBI" id="CHEBI:43474"/>
        <dbReference type="ChEBI" id="CHEBI:58228"/>
        <dbReference type="ChEBI" id="CHEBI:58359"/>
        <dbReference type="ChEBI" id="CHEBI:456216"/>
        <dbReference type="EC" id="6.3.5.5"/>
    </reaction>
</comment>
<evidence type="ECO:0000313" key="13">
    <source>
        <dbReference type="EMBL" id="MCJ8499061.1"/>
    </source>
</evidence>
<dbReference type="CDD" id="cd01744">
    <property type="entry name" value="GATase1_CPSase"/>
    <property type="match status" value="1"/>
</dbReference>
<dbReference type="EMBL" id="JALJRB010000001">
    <property type="protein sequence ID" value="MCJ8499061.1"/>
    <property type="molecule type" value="Genomic_DNA"/>
</dbReference>
<feature type="active site" evidence="11">
    <location>
        <position position="356"/>
    </location>
</feature>
<dbReference type="GO" id="GO:0044205">
    <property type="term" value="P:'de novo' UMP biosynthetic process"/>
    <property type="evidence" value="ECO:0007669"/>
    <property type="project" value="UniProtKB-UniRule"/>
</dbReference>
<evidence type="ECO:0000313" key="14">
    <source>
        <dbReference type="Proteomes" id="UP001165427"/>
    </source>
</evidence>
<feature type="binding site" evidence="11">
    <location>
        <position position="244"/>
    </location>
    <ligand>
        <name>L-glutamine</name>
        <dbReference type="ChEBI" id="CHEBI:58359"/>
    </ligand>
</feature>
<evidence type="ECO:0000256" key="10">
    <source>
        <dbReference type="ARBA" id="ARBA00049285"/>
    </source>
</evidence>
<dbReference type="GO" id="GO:0005524">
    <property type="term" value="F:ATP binding"/>
    <property type="evidence" value="ECO:0007669"/>
    <property type="project" value="UniProtKB-UniRule"/>
</dbReference>
<comment type="similarity">
    <text evidence="3 11">Belongs to the CarA family.</text>
</comment>
<feature type="region of interest" description="CPSase" evidence="11">
    <location>
        <begin position="1"/>
        <end position="196"/>
    </location>
</feature>
<reference evidence="13" key="1">
    <citation type="submission" date="2022-04" db="EMBL/GenBank/DDBJ databases">
        <title>Desulfatitalea alkaliphila sp. nov., a novel anaerobic sulfate-reducing bacterium isolated from terrestrial mud volcano, Taman Peninsula, Russia.</title>
        <authorList>
            <person name="Khomyakova M.A."/>
            <person name="Merkel A.Y."/>
            <person name="Slobodkin A.I."/>
        </authorList>
    </citation>
    <scope>NUCLEOTIDE SEQUENCE</scope>
    <source>
        <strain evidence="13">M08but</strain>
    </source>
</reference>
<dbReference type="PANTHER" id="PTHR43418:SF7">
    <property type="entry name" value="CARBAMOYL-PHOSPHATE SYNTHASE SMALL CHAIN"/>
    <property type="match status" value="1"/>
</dbReference>
<comment type="catalytic activity">
    <reaction evidence="10 11">
        <text>L-glutamine + H2O = L-glutamate + NH4(+)</text>
        <dbReference type="Rhea" id="RHEA:15889"/>
        <dbReference type="ChEBI" id="CHEBI:15377"/>
        <dbReference type="ChEBI" id="CHEBI:28938"/>
        <dbReference type="ChEBI" id="CHEBI:29985"/>
        <dbReference type="ChEBI" id="CHEBI:58359"/>
    </reaction>
</comment>
<dbReference type="InterPro" id="IPR050472">
    <property type="entry name" value="Anth_synth/Amidotransfase"/>
</dbReference>
<keyword evidence="8 11" id="KW-0665">Pyrimidine biosynthesis</keyword>
<evidence type="ECO:0000256" key="5">
    <source>
        <dbReference type="ARBA" id="ARBA00022741"/>
    </source>
</evidence>
<dbReference type="AlphaFoldDB" id="A0AA41R1F7"/>
<dbReference type="GO" id="GO:0006526">
    <property type="term" value="P:L-arginine biosynthetic process"/>
    <property type="evidence" value="ECO:0007669"/>
    <property type="project" value="UniProtKB-UniRule"/>
</dbReference>
<comment type="subunit">
    <text evidence="11">Composed of two chains; the small (or glutamine) chain promotes the hydrolysis of glutamine to ammonia, which is used by the large (or ammonia) chain to synthesize carbamoyl phosphate. Tetramer of heterodimers (alpha,beta)4.</text>
</comment>
<evidence type="ECO:0000256" key="8">
    <source>
        <dbReference type="ARBA" id="ARBA00022975"/>
    </source>
</evidence>
<evidence type="ECO:0000256" key="4">
    <source>
        <dbReference type="ARBA" id="ARBA00022598"/>
    </source>
</evidence>
<feature type="active site" evidence="11">
    <location>
        <position position="358"/>
    </location>
</feature>
<evidence type="ECO:0000256" key="7">
    <source>
        <dbReference type="ARBA" id="ARBA00022962"/>
    </source>
</evidence>
<dbReference type="InterPro" id="IPR036480">
    <property type="entry name" value="CarbP_synth_ssu_N_sf"/>
</dbReference>
<accession>A0AA41R1F7</accession>
<protein>
    <recommendedName>
        <fullName evidence="11">Carbamoyl phosphate synthase small chain</fullName>
        <ecNumber evidence="11">6.3.5.5</ecNumber>
    </recommendedName>
    <alternativeName>
        <fullName evidence="11">Carbamoyl phosphate synthetase glutamine chain</fullName>
    </alternativeName>
</protein>
<dbReference type="Pfam" id="PF00988">
    <property type="entry name" value="CPSase_sm_chain"/>
    <property type="match status" value="1"/>
</dbReference>
<dbReference type="NCBIfam" id="NF009475">
    <property type="entry name" value="PRK12838.1"/>
    <property type="match status" value="1"/>
</dbReference>
<feature type="binding site" evidence="11">
    <location>
        <position position="46"/>
    </location>
    <ligand>
        <name>L-glutamine</name>
        <dbReference type="ChEBI" id="CHEBI:58359"/>
    </ligand>
</feature>
<dbReference type="NCBIfam" id="TIGR01368">
    <property type="entry name" value="CPSaseIIsmall"/>
    <property type="match status" value="1"/>
</dbReference>
<dbReference type="InterPro" id="IPR029062">
    <property type="entry name" value="Class_I_gatase-like"/>
</dbReference>
<dbReference type="HAMAP" id="MF_01209">
    <property type="entry name" value="CPSase_S_chain"/>
    <property type="match status" value="1"/>
</dbReference>
<feature type="binding site" evidence="11">
    <location>
        <position position="246"/>
    </location>
    <ligand>
        <name>L-glutamine</name>
        <dbReference type="ChEBI" id="CHEBI:58359"/>
    </ligand>
</feature>
<dbReference type="PRINTS" id="PR00099">
    <property type="entry name" value="CPSGATASE"/>
</dbReference>
<dbReference type="InterPro" id="IPR006274">
    <property type="entry name" value="CarbamoylP_synth_ssu"/>
</dbReference>
<dbReference type="GO" id="GO:0006207">
    <property type="term" value="P:'de novo' pyrimidine nucleobase biosynthetic process"/>
    <property type="evidence" value="ECO:0007669"/>
    <property type="project" value="InterPro"/>
</dbReference>
<evidence type="ECO:0000256" key="6">
    <source>
        <dbReference type="ARBA" id="ARBA00022840"/>
    </source>
</evidence>
<keyword evidence="11" id="KW-0028">Amino-acid biosynthesis</keyword>